<dbReference type="Proteomes" id="UP001595907">
    <property type="component" value="Unassembled WGS sequence"/>
</dbReference>
<name>A0ABV8QSA6_9BACT</name>
<gene>
    <name evidence="1" type="ORF">ACFOWM_09365</name>
</gene>
<organism evidence="1 2">
    <name type="scientific">Ferruginibacter yonginensis</name>
    <dbReference type="NCBI Taxonomy" id="1310416"/>
    <lineage>
        <taxon>Bacteria</taxon>
        <taxon>Pseudomonadati</taxon>
        <taxon>Bacteroidota</taxon>
        <taxon>Chitinophagia</taxon>
        <taxon>Chitinophagales</taxon>
        <taxon>Chitinophagaceae</taxon>
        <taxon>Ferruginibacter</taxon>
    </lineage>
</organism>
<protein>
    <submittedName>
        <fullName evidence="1">Uncharacterized protein</fullName>
    </submittedName>
</protein>
<evidence type="ECO:0000313" key="1">
    <source>
        <dbReference type="EMBL" id="MFC4263086.1"/>
    </source>
</evidence>
<accession>A0ABV8QSA6</accession>
<reference evidence="2" key="1">
    <citation type="journal article" date="2019" name="Int. J. Syst. Evol. Microbiol.">
        <title>The Global Catalogue of Microorganisms (GCM) 10K type strain sequencing project: providing services to taxonomists for standard genome sequencing and annotation.</title>
        <authorList>
            <consortium name="The Broad Institute Genomics Platform"/>
            <consortium name="The Broad Institute Genome Sequencing Center for Infectious Disease"/>
            <person name="Wu L."/>
            <person name="Ma J."/>
        </authorList>
    </citation>
    <scope>NUCLEOTIDE SEQUENCE [LARGE SCALE GENOMIC DNA]</scope>
    <source>
        <strain evidence="2">CECT 8289</strain>
    </source>
</reference>
<sequence length="94" mass="10731">MKKLAVIFLLFVVALQCLPIKELGKCLYDNTFVEEEICKKGIDKSAIIDFTKLLSVTQFADHYFIDNDQTFFYTANTLLYPSPIKDIHTPPPNA</sequence>
<dbReference type="EMBL" id="JBHSCZ010000002">
    <property type="protein sequence ID" value="MFC4263086.1"/>
    <property type="molecule type" value="Genomic_DNA"/>
</dbReference>
<evidence type="ECO:0000313" key="2">
    <source>
        <dbReference type="Proteomes" id="UP001595907"/>
    </source>
</evidence>
<dbReference type="RefSeq" id="WP_379709183.1">
    <property type="nucleotide sequence ID" value="NZ_JBHSCZ010000002.1"/>
</dbReference>
<comment type="caution">
    <text evidence="1">The sequence shown here is derived from an EMBL/GenBank/DDBJ whole genome shotgun (WGS) entry which is preliminary data.</text>
</comment>
<keyword evidence="2" id="KW-1185">Reference proteome</keyword>
<proteinExistence type="predicted"/>